<keyword evidence="1" id="KW-0677">Repeat</keyword>
<dbReference type="Proteomes" id="UP000026915">
    <property type="component" value="Chromosome 10"/>
</dbReference>
<sequence length="144" mass="16367">MAEAIVSLAIERISDLLIHVAVFLHGVREEVEDLKAELQRMKSSLIDADRKQDQDELTCTLVSQIRILLMKPKMLLTTSFFKSHMKEAFMDSSRDSPSLFVCTKSGSRSKQSRLSLKAFLRIFRLIIGYPERRGLALFSRCSSG</sequence>
<dbReference type="HOGENOM" id="CLU_1799948_0_0_1"/>
<dbReference type="EMBL" id="CM001888">
    <property type="protein sequence ID" value="EOY17998.1"/>
    <property type="molecule type" value="Genomic_DNA"/>
</dbReference>
<organism evidence="6 7">
    <name type="scientific">Theobroma cacao</name>
    <name type="common">Cacao</name>
    <name type="synonym">Cocoa</name>
    <dbReference type="NCBI Taxonomy" id="3641"/>
    <lineage>
        <taxon>Eukaryota</taxon>
        <taxon>Viridiplantae</taxon>
        <taxon>Streptophyta</taxon>
        <taxon>Embryophyta</taxon>
        <taxon>Tracheophyta</taxon>
        <taxon>Spermatophyta</taxon>
        <taxon>Magnoliopsida</taxon>
        <taxon>eudicotyledons</taxon>
        <taxon>Gunneridae</taxon>
        <taxon>Pentapetalae</taxon>
        <taxon>rosids</taxon>
        <taxon>malvids</taxon>
        <taxon>Malvales</taxon>
        <taxon>Malvaceae</taxon>
        <taxon>Byttnerioideae</taxon>
        <taxon>Theobroma</taxon>
    </lineage>
</organism>
<evidence type="ECO:0000313" key="7">
    <source>
        <dbReference type="Proteomes" id="UP000026915"/>
    </source>
</evidence>
<evidence type="ECO:0000256" key="4">
    <source>
        <dbReference type="SAM" id="Coils"/>
    </source>
</evidence>
<accession>A0A061FM48</accession>
<evidence type="ECO:0000256" key="3">
    <source>
        <dbReference type="ARBA" id="ARBA00022821"/>
    </source>
</evidence>
<dbReference type="GO" id="GO:0006952">
    <property type="term" value="P:defense response"/>
    <property type="evidence" value="ECO:0007669"/>
    <property type="project" value="UniProtKB-KW"/>
</dbReference>
<feature type="domain" description="Disease resistance N-terminal" evidence="5">
    <location>
        <begin position="5"/>
        <end position="68"/>
    </location>
</feature>
<proteinExistence type="predicted"/>
<evidence type="ECO:0000259" key="5">
    <source>
        <dbReference type="Pfam" id="PF18052"/>
    </source>
</evidence>
<gene>
    <name evidence="6" type="ORF">TCM_042674</name>
</gene>
<feature type="coiled-coil region" evidence="4">
    <location>
        <begin position="24"/>
        <end position="51"/>
    </location>
</feature>
<keyword evidence="4" id="KW-0175">Coiled coil</keyword>
<protein>
    <recommendedName>
        <fullName evidence="5">Disease resistance N-terminal domain-containing protein</fullName>
    </recommendedName>
</protein>
<dbReference type="InterPro" id="IPR038005">
    <property type="entry name" value="RX-like_CC"/>
</dbReference>
<dbReference type="AlphaFoldDB" id="A0A061FM48"/>
<dbReference type="Pfam" id="PF18052">
    <property type="entry name" value="Rx_N"/>
    <property type="match status" value="1"/>
</dbReference>
<dbReference type="eggNOG" id="ENOG502SZKG">
    <property type="taxonomic scope" value="Eukaryota"/>
</dbReference>
<name>A0A061FM48_THECC</name>
<dbReference type="GO" id="GO:0000166">
    <property type="term" value="F:nucleotide binding"/>
    <property type="evidence" value="ECO:0007669"/>
    <property type="project" value="UniProtKB-KW"/>
</dbReference>
<dbReference type="InterPro" id="IPR041118">
    <property type="entry name" value="Rx_N"/>
</dbReference>
<dbReference type="Gene3D" id="1.20.5.4130">
    <property type="match status" value="1"/>
</dbReference>
<keyword evidence="3" id="KW-0611">Plant defense</keyword>
<dbReference type="CDD" id="cd14798">
    <property type="entry name" value="RX-CC_like"/>
    <property type="match status" value="1"/>
</dbReference>
<dbReference type="InParanoid" id="A0A061FM48"/>
<keyword evidence="7" id="KW-1185">Reference proteome</keyword>
<keyword evidence="2" id="KW-0547">Nucleotide-binding</keyword>
<dbReference type="Gramene" id="EOY17998">
    <property type="protein sequence ID" value="EOY17998"/>
    <property type="gene ID" value="TCM_042674"/>
</dbReference>
<evidence type="ECO:0000256" key="2">
    <source>
        <dbReference type="ARBA" id="ARBA00022741"/>
    </source>
</evidence>
<evidence type="ECO:0000313" key="6">
    <source>
        <dbReference type="EMBL" id="EOY17998.1"/>
    </source>
</evidence>
<reference evidence="6 7" key="1">
    <citation type="journal article" date="2013" name="Genome Biol.">
        <title>The genome sequence of the most widely cultivated cacao type and its use to identify candidate genes regulating pod color.</title>
        <authorList>
            <person name="Motamayor J.C."/>
            <person name="Mockaitis K."/>
            <person name="Schmutz J."/>
            <person name="Haiminen N."/>
            <person name="Iii D.L."/>
            <person name="Cornejo O."/>
            <person name="Findley S.D."/>
            <person name="Zheng P."/>
            <person name="Utro F."/>
            <person name="Royaert S."/>
            <person name="Saski C."/>
            <person name="Jenkins J."/>
            <person name="Podicheti R."/>
            <person name="Zhao M."/>
            <person name="Scheffler B.E."/>
            <person name="Stack J.C."/>
            <person name="Feltus F.A."/>
            <person name="Mustiga G.M."/>
            <person name="Amores F."/>
            <person name="Phillips W."/>
            <person name="Marelli J.P."/>
            <person name="May G.D."/>
            <person name="Shapiro H."/>
            <person name="Ma J."/>
            <person name="Bustamante C.D."/>
            <person name="Schnell R.J."/>
            <person name="Main D."/>
            <person name="Gilbert D."/>
            <person name="Parida L."/>
            <person name="Kuhn D.N."/>
        </authorList>
    </citation>
    <scope>NUCLEOTIDE SEQUENCE [LARGE SCALE GENOMIC DNA]</scope>
    <source>
        <strain evidence="7">cv. Matina 1-6</strain>
    </source>
</reference>
<evidence type="ECO:0000256" key="1">
    <source>
        <dbReference type="ARBA" id="ARBA00022737"/>
    </source>
</evidence>